<protein>
    <submittedName>
        <fullName evidence="2">Uncharacterized protein</fullName>
    </submittedName>
</protein>
<name>A0A2T6ZN01_TUBBO</name>
<dbReference type="AlphaFoldDB" id="A0A2T6ZN01"/>
<feature type="compositionally biased region" description="Polar residues" evidence="1">
    <location>
        <begin position="49"/>
        <end position="63"/>
    </location>
</feature>
<dbReference type="EMBL" id="NESQ01000172">
    <property type="protein sequence ID" value="PUU76853.1"/>
    <property type="molecule type" value="Genomic_DNA"/>
</dbReference>
<gene>
    <name evidence="2" type="ORF">B9Z19DRAFT_1194427</name>
</gene>
<dbReference type="STRING" id="42251.A0A2T6ZN01"/>
<evidence type="ECO:0000256" key="1">
    <source>
        <dbReference type="SAM" id="MobiDB-lite"/>
    </source>
</evidence>
<keyword evidence="3" id="KW-1185">Reference proteome</keyword>
<feature type="region of interest" description="Disordered" evidence="1">
    <location>
        <begin position="43"/>
        <end position="96"/>
    </location>
</feature>
<organism evidence="2 3">
    <name type="scientific">Tuber borchii</name>
    <name type="common">White truffle</name>
    <dbReference type="NCBI Taxonomy" id="42251"/>
    <lineage>
        <taxon>Eukaryota</taxon>
        <taxon>Fungi</taxon>
        <taxon>Dikarya</taxon>
        <taxon>Ascomycota</taxon>
        <taxon>Pezizomycotina</taxon>
        <taxon>Pezizomycetes</taxon>
        <taxon>Pezizales</taxon>
        <taxon>Tuberaceae</taxon>
        <taxon>Tuber</taxon>
    </lineage>
</organism>
<reference evidence="2 3" key="1">
    <citation type="submission" date="2017-04" db="EMBL/GenBank/DDBJ databases">
        <title>Draft genome sequence of Tuber borchii Vittad., a whitish edible truffle.</title>
        <authorList>
            <consortium name="DOE Joint Genome Institute"/>
            <person name="Murat C."/>
            <person name="Kuo A."/>
            <person name="Barry K.W."/>
            <person name="Clum A."/>
            <person name="Dockter R.B."/>
            <person name="Fauchery L."/>
            <person name="Iotti M."/>
            <person name="Kohler A."/>
            <person name="Labutti K."/>
            <person name="Lindquist E.A."/>
            <person name="Lipzen A."/>
            <person name="Ohm R.A."/>
            <person name="Wang M."/>
            <person name="Grigoriev I.V."/>
            <person name="Zambonelli A."/>
            <person name="Martin F.M."/>
        </authorList>
    </citation>
    <scope>NUCLEOTIDE SEQUENCE [LARGE SCALE GENOMIC DNA]</scope>
    <source>
        <strain evidence="2 3">Tbo3840</strain>
    </source>
</reference>
<evidence type="ECO:0000313" key="3">
    <source>
        <dbReference type="Proteomes" id="UP000244722"/>
    </source>
</evidence>
<accession>A0A2T6ZN01</accession>
<feature type="compositionally biased region" description="Polar residues" evidence="1">
    <location>
        <begin position="72"/>
        <end position="82"/>
    </location>
</feature>
<proteinExistence type="predicted"/>
<comment type="caution">
    <text evidence="2">The sequence shown here is derived from an EMBL/GenBank/DDBJ whole genome shotgun (WGS) entry which is preliminary data.</text>
</comment>
<evidence type="ECO:0000313" key="2">
    <source>
        <dbReference type="EMBL" id="PUU76853.1"/>
    </source>
</evidence>
<sequence length="114" mass="12705">MPASDNNGGWLPDWEPDLNFQEYALVTYAQSPKLTRTTLHLPAIIRARQPSTNTLRNDPTTRNGRNHKTHNRNPYDSDSGTNNEDHLSPPPPQVNSCTAVEEIHVVLGAYSEDG</sequence>
<dbReference type="Proteomes" id="UP000244722">
    <property type="component" value="Unassembled WGS sequence"/>
</dbReference>